<dbReference type="Gene3D" id="3.10.250.10">
    <property type="entry name" value="SRCR-like domain"/>
    <property type="match status" value="4"/>
</dbReference>
<feature type="domain" description="SRCR" evidence="9">
    <location>
        <begin position="216"/>
        <end position="315"/>
    </location>
</feature>
<evidence type="ECO:0000256" key="8">
    <source>
        <dbReference type="SAM" id="Phobius"/>
    </source>
</evidence>
<keyword evidence="8" id="KW-0472">Membrane</keyword>
<feature type="disulfide bond" evidence="7">
    <location>
        <begin position="284"/>
        <end position="294"/>
    </location>
</feature>
<dbReference type="Proteomes" id="UP000265100">
    <property type="component" value="Chromosome 3"/>
</dbReference>
<dbReference type="FunFam" id="3.10.250.10:FF:000004">
    <property type="entry name" value="Scavenger receptor cysteine-rich type 1 protein M130"/>
    <property type="match status" value="2"/>
</dbReference>
<dbReference type="AlphaFoldDB" id="A0AAX7SSF3"/>
<comment type="caution">
    <text evidence="7">Lacks conserved residue(s) required for the propagation of feature annotation.</text>
</comment>
<evidence type="ECO:0000256" key="6">
    <source>
        <dbReference type="ARBA" id="ARBA00023180"/>
    </source>
</evidence>
<evidence type="ECO:0000313" key="10">
    <source>
        <dbReference type="Ensembl" id="ENSACLP00000047397.1"/>
    </source>
</evidence>
<feature type="domain" description="SRCR" evidence="9">
    <location>
        <begin position="18"/>
        <end position="117"/>
    </location>
</feature>
<keyword evidence="5 7" id="KW-1015">Disulfide bond</keyword>
<keyword evidence="8" id="KW-1133">Transmembrane helix</keyword>
<evidence type="ECO:0000256" key="2">
    <source>
        <dbReference type="ARBA" id="ARBA00022525"/>
    </source>
</evidence>
<dbReference type="SUPFAM" id="SSF56487">
    <property type="entry name" value="SRCR-like"/>
    <property type="match status" value="4"/>
</dbReference>
<keyword evidence="8" id="KW-0812">Transmembrane</keyword>
<evidence type="ECO:0000256" key="3">
    <source>
        <dbReference type="ARBA" id="ARBA00022729"/>
    </source>
</evidence>
<keyword evidence="11" id="KW-1185">Reference proteome</keyword>
<evidence type="ECO:0000256" key="5">
    <source>
        <dbReference type="ARBA" id="ARBA00023157"/>
    </source>
</evidence>
<dbReference type="PRINTS" id="PR00258">
    <property type="entry name" value="SPERACTRCPTR"/>
</dbReference>
<keyword evidence="6" id="KW-0325">Glycoprotein</keyword>
<dbReference type="PANTHER" id="PTHR48071:SF15">
    <property type="entry name" value="SRCR DOMAIN-CONTAINING PROTEIN"/>
    <property type="match status" value="1"/>
</dbReference>
<dbReference type="PANTHER" id="PTHR48071">
    <property type="entry name" value="SRCR DOMAIN-CONTAINING PROTEIN"/>
    <property type="match status" value="1"/>
</dbReference>
<accession>A0AAX7SSF3</accession>
<dbReference type="Pfam" id="PF00530">
    <property type="entry name" value="SRCR"/>
    <property type="match status" value="4"/>
</dbReference>
<comment type="subcellular location">
    <subcellularLocation>
        <location evidence="1">Secreted</location>
    </subcellularLocation>
</comment>
<evidence type="ECO:0000259" key="9">
    <source>
        <dbReference type="PROSITE" id="PS50287"/>
    </source>
</evidence>
<feature type="transmembrane region" description="Helical" evidence="8">
    <location>
        <begin position="419"/>
        <end position="441"/>
    </location>
</feature>
<feature type="disulfide bond" evidence="7">
    <location>
        <begin position="86"/>
        <end position="96"/>
    </location>
</feature>
<sequence>ATLGSSIYNLDLKCSDSVRLLNGSSLCSGRLQVKSNQKWSSVCEADFDLQDAEVVCRELGCGPPSVLQGALYGEVEAPVWSKEFQCEGHESALLDCRSSGSARKSCSPGKAVGLTCSESHVRLMGGASRCAGTLEFNHQGNWRPVSGFGWTLKKAAAFCQHLGCGSVVFVGQRVNSLLGDNVNINPDCVHSGPALKECATLGFSIYNLDLKCSDSVRLLNGSSLCSGRLQVKSNQKWSSVCEADFDLQDAEVVCRELGCGPPSVLQGALYGEVEAPVWSKEFQCEGHESALLDCRSSGSARKSCSPGKAVGLTCSESHVRLMGGASRCAGTLEVKHLEEWRLVHGSDWTLKEAAVVCEHLGCGSAVYVGEREEFPYRFVWEIKPDCVHFQSGQIECAKSTVLSSILDLTCSDPPDPTGFIIRAVILPLILLLENVVLYFYCKASRGRKLGRRENIELVDRNLGVGAAEGGLAEEEGVQGAEENL</sequence>
<keyword evidence="4" id="KW-0677">Repeat</keyword>
<keyword evidence="2" id="KW-0964">Secreted</keyword>
<dbReference type="SMART" id="SM00202">
    <property type="entry name" value="SR"/>
    <property type="match status" value="4"/>
</dbReference>
<organism evidence="10 11">
    <name type="scientific">Astatotilapia calliptera</name>
    <name type="common">Eastern happy</name>
    <name type="synonym">Chromis callipterus</name>
    <dbReference type="NCBI Taxonomy" id="8154"/>
    <lineage>
        <taxon>Eukaryota</taxon>
        <taxon>Metazoa</taxon>
        <taxon>Chordata</taxon>
        <taxon>Craniata</taxon>
        <taxon>Vertebrata</taxon>
        <taxon>Euteleostomi</taxon>
        <taxon>Actinopterygii</taxon>
        <taxon>Neopterygii</taxon>
        <taxon>Teleostei</taxon>
        <taxon>Neoteleostei</taxon>
        <taxon>Acanthomorphata</taxon>
        <taxon>Ovalentaria</taxon>
        <taxon>Cichlomorphae</taxon>
        <taxon>Cichliformes</taxon>
        <taxon>Cichlidae</taxon>
        <taxon>African cichlids</taxon>
        <taxon>Pseudocrenilabrinae</taxon>
        <taxon>Haplochromini</taxon>
        <taxon>Astatotilapia</taxon>
    </lineage>
</organism>
<evidence type="ECO:0000313" key="11">
    <source>
        <dbReference type="Proteomes" id="UP000265100"/>
    </source>
</evidence>
<reference evidence="10" key="1">
    <citation type="submission" date="2018-05" db="EMBL/GenBank/DDBJ databases">
        <authorList>
            <person name="Datahose"/>
        </authorList>
    </citation>
    <scope>NUCLEOTIDE SEQUENCE</scope>
</reference>
<name>A0AAX7SSF3_ASTCA</name>
<feature type="domain" description="SRCR" evidence="9">
    <location>
        <begin position="319"/>
        <end position="422"/>
    </location>
</feature>
<dbReference type="InterPro" id="IPR036772">
    <property type="entry name" value="SRCR-like_dom_sf"/>
</dbReference>
<dbReference type="GO" id="GO:0004252">
    <property type="term" value="F:serine-type endopeptidase activity"/>
    <property type="evidence" value="ECO:0007669"/>
    <property type="project" value="TreeGrafter"/>
</dbReference>
<dbReference type="GeneTree" id="ENSGT00940000163299"/>
<dbReference type="GO" id="GO:0031638">
    <property type="term" value="P:zymogen activation"/>
    <property type="evidence" value="ECO:0007669"/>
    <property type="project" value="TreeGrafter"/>
</dbReference>
<dbReference type="PROSITE" id="PS50287">
    <property type="entry name" value="SRCR_2"/>
    <property type="match status" value="4"/>
</dbReference>
<keyword evidence="3" id="KW-0732">Signal</keyword>
<dbReference type="InterPro" id="IPR001190">
    <property type="entry name" value="SRCR"/>
</dbReference>
<evidence type="ECO:0000256" key="4">
    <source>
        <dbReference type="ARBA" id="ARBA00022737"/>
    </source>
</evidence>
<reference evidence="10" key="2">
    <citation type="submission" date="2025-08" db="UniProtKB">
        <authorList>
            <consortium name="Ensembl"/>
        </authorList>
    </citation>
    <scope>IDENTIFICATION</scope>
</reference>
<feature type="domain" description="SRCR" evidence="9">
    <location>
        <begin position="121"/>
        <end position="215"/>
    </location>
</feature>
<feature type="disulfide bond" evidence="7">
    <location>
        <begin position="386"/>
        <end position="396"/>
    </location>
</feature>
<feature type="disulfide bond" evidence="7">
    <location>
        <begin position="188"/>
        <end position="198"/>
    </location>
</feature>
<reference evidence="10" key="3">
    <citation type="submission" date="2025-09" db="UniProtKB">
        <authorList>
            <consortium name="Ensembl"/>
        </authorList>
    </citation>
    <scope>IDENTIFICATION</scope>
</reference>
<proteinExistence type="predicted"/>
<dbReference type="GO" id="GO:0005886">
    <property type="term" value="C:plasma membrane"/>
    <property type="evidence" value="ECO:0007669"/>
    <property type="project" value="TreeGrafter"/>
</dbReference>
<evidence type="ECO:0000256" key="7">
    <source>
        <dbReference type="PROSITE-ProRule" id="PRU00196"/>
    </source>
</evidence>
<protein>
    <recommendedName>
        <fullName evidence="9">SRCR domain-containing protein</fullName>
    </recommendedName>
</protein>
<dbReference type="Ensembl" id="ENSACLT00000047002.1">
    <property type="protein sequence ID" value="ENSACLP00000047397.1"/>
    <property type="gene ID" value="ENSACLG00000004657.2"/>
</dbReference>
<evidence type="ECO:0000256" key="1">
    <source>
        <dbReference type="ARBA" id="ARBA00004613"/>
    </source>
</evidence>
<dbReference type="GO" id="GO:0005615">
    <property type="term" value="C:extracellular space"/>
    <property type="evidence" value="ECO:0007669"/>
    <property type="project" value="TreeGrafter"/>
</dbReference>